<dbReference type="EMBL" id="SWBM01000003">
    <property type="protein sequence ID" value="TKC16115.1"/>
    <property type="molecule type" value="Genomic_DNA"/>
</dbReference>
<dbReference type="SUPFAM" id="SSF75304">
    <property type="entry name" value="Amidase signature (AS) enzymes"/>
    <property type="match status" value="1"/>
</dbReference>
<dbReference type="PROSITE" id="PS00571">
    <property type="entry name" value="AMIDASES"/>
    <property type="match status" value="1"/>
</dbReference>
<dbReference type="InterPro" id="IPR036928">
    <property type="entry name" value="AS_sf"/>
</dbReference>
<organism evidence="2 3">
    <name type="scientific">Robertmurraya kyonggiensis</name>
    <dbReference type="NCBI Taxonomy" id="1037680"/>
    <lineage>
        <taxon>Bacteria</taxon>
        <taxon>Bacillati</taxon>
        <taxon>Bacillota</taxon>
        <taxon>Bacilli</taxon>
        <taxon>Bacillales</taxon>
        <taxon>Bacillaceae</taxon>
        <taxon>Robertmurraya</taxon>
    </lineage>
</organism>
<dbReference type="Proteomes" id="UP000307756">
    <property type="component" value="Unassembled WGS sequence"/>
</dbReference>
<evidence type="ECO:0000313" key="2">
    <source>
        <dbReference type="EMBL" id="TKC16115.1"/>
    </source>
</evidence>
<name>A0A4U1D1C2_9BACI</name>
<dbReference type="InterPro" id="IPR023631">
    <property type="entry name" value="Amidase_dom"/>
</dbReference>
<protein>
    <submittedName>
        <fullName evidence="2">Amidase</fullName>
        <ecNumber evidence="2">3.5.1.4</ecNumber>
    </submittedName>
</protein>
<dbReference type="OrthoDB" id="9811471at2"/>
<reference evidence="2 3" key="1">
    <citation type="journal article" date="2011" name="J. Microbiol.">
        <title>Bacillus kyonggiensis sp. nov., isolated from soil of a lettuce field.</title>
        <authorList>
            <person name="Dong K."/>
            <person name="Lee S."/>
        </authorList>
    </citation>
    <scope>NUCLEOTIDE SEQUENCE [LARGE SCALE GENOMIC DNA]</scope>
    <source>
        <strain evidence="2 3">NB22</strain>
    </source>
</reference>
<sequence>MTDRWNAFVKNDLHIKPERSGILDGLTCGVKDVISIKGYQNTAGNPDWLRTHEPAAENAPVIKQLLEQGAEITGTTHTDELMFSLNGENFHYGTPVNPKAPDRIPGGSSSGSAVAVAAGLVDFAVGTDTGGSVRIPSSYCGIFGFRPTHGVVNIEGVIPLAKSFDTVGWMAREADLLLKVGETLIPPSSSEEQKYTHFYLEKEAWSFLEDETKQILLKVVSELEEKHFLKITEDGLSEWANLFRTIQGIEIWKEHGEWIEQVKPNFGPGIAERFLWTSTLIQDELEPKMEARMKIKEKLSELLKDNGLLVIPTAPGEAPLKNLSMEKMEQYRSRAMQLTCIAGLTGFPQITIPFVKEDGLPIGLSFIANEFQDINLLEWANQFVTSLREAHLI</sequence>
<dbReference type="Pfam" id="PF01425">
    <property type="entry name" value="Amidase"/>
    <property type="match status" value="1"/>
</dbReference>
<comment type="caution">
    <text evidence="2">The sequence shown here is derived from an EMBL/GenBank/DDBJ whole genome shotgun (WGS) entry which is preliminary data.</text>
</comment>
<keyword evidence="2" id="KW-0378">Hydrolase</keyword>
<feature type="domain" description="Amidase" evidence="1">
    <location>
        <begin position="16"/>
        <end position="377"/>
    </location>
</feature>
<accession>A0A4U1D1C2</accession>
<dbReference type="PANTHER" id="PTHR46310:SF7">
    <property type="entry name" value="AMIDASE 1"/>
    <property type="match status" value="1"/>
</dbReference>
<dbReference type="Gene3D" id="3.90.1300.10">
    <property type="entry name" value="Amidase signature (AS) domain"/>
    <property type="match status" value="1"/>
</dbReference>
<gene>
    <name evidence="2" type="ORF">FA727_14250</name>
</gene>
<dbReference type="GO" id="GO:0004040">
    <property type="term" value="F:amidase activity"/>
    <property type="evidence" value="ECO:0007669"/>
    <property type="project" value="UniProtKB-EC"/>
</dbReference>
<dbReference type="InterPro" id="IPR020556">
    <property type="entry name" value="Amidase_CS"/>
</dbReference>
<dbReference type="RefSeq" id="WP_136831941.1">
    <property type="nucleotide sequence ID" value="NZ_SWBM01000003.1"/>
</dbReference>
<dbReference type="AlphaFoldDB" id="A0A4U1D1C2"/>
<proteinExistence type="predicted"/>
<evidence type="ECO:0000259" key="1">
    <source>
        <dbReference type="Pfam" id="PF01425"/>
    </source>
</evidence>
<dbReference type="NCBIfam" id="NF006169">
    <property type="entry name" value="PRK08310.1"/>
    <property type="match status" value="1"/>
</dbReference>
<dbReference type="EC" id="3.5.1.4" evidence="2"/>
<keyword evidence="3" id="KW-1185">Reference proteome</keyword>
<dbReference type="PANTHER" id="PTHR46310">
    <property type="entry name" value="AMIDASE 1"/>
    <property type="match status" value="1"/>
</dbReference>
<evidence type="ECO:0000313" key="3">
    <source>
        <dbReference type="Proteomes" id="UP000307756"/>
    </source>
</evidence>